<dbReference type="EMBL" id="CP002209">
    <property type="protein sequence ID" value="ADN75858.1"/>
    <property type="molecule type" value="Genomic_DNA"/>
</dbReference>
<feature type="domain" description="HPt" evidence="3">
    <location>
        <begin position="18"/>
        <end position="117"/>
    </location>
</feature>
<dbReference type="SUPFAM" id="SSF47226">
    <property type="entry name" value="Histidine-containing phosphotransfer domain, HPT domain"/>
    <property type="match status" value="1"/>
</dbReference>
<evidence type="ECO:0000313" key="5">
    <source>
        <dbReference type="Proteomes" id="UP000006683"/>
    </source>
</evidence>
<dbReference type="HOGENOM" id="CLU_2000499_0_0_6"/>
<keyword evidence="5" id="KW-1185">Reference proteome</keyword>
<dbReference type="KEGG" id="fbl:Fbal_1654"/>
<feature type="modified residue" description="Phosphohistidine" evidence="2">
    <location>
        <position position="59"/>
    </location>
</feature>
<dbReference type="AlphaFoldDB" id="E1SQR0"/>
<dbReference type="GO" id="GO:0000160">
    <property type="term" value="P:phosphorelay signal transduction system"/>
    <property type="evidence" value="ECO:0007669"/>
    <property type="project" value="UniProtKB-KW"/>
</dbReference>
<evidence type="ECO:0000256" key="1">
    <source>
        <dbReference type="ARBA" id="ARBA00023012"/>
    </source>
</evidence>
<dbReference type="eggNOG" id="COG2198">
    <property type="taxonomic scope" value="Bacteria"/>
</dbReference>
<accession>E1SQR0</accession>
<name>E1SQR0_FERBD</name>
<evidence type="ECO:0000313" key="4">
    <source>
        <dbReference type="EMBL" id="ADN75858.1"/>
    </source>
</evidence>
<dbReference type="PROSITE" id="PS50894">
    <property type="entry name" value="HPT"/>
    <property type="match status" value="1"/>
</dbReference>
<organism evidence="4 5">
    <name type="scientific">Ferrimonas balearica (strain DSM 9799 / CCM 4581 / KCTC 23876 / PAT)</name>
    <dbReference type="NCBI Taxonomy" id="550540"/>
    <lineage>
        <taxon>Bacteria</taxon>
        <taxon>Pseudomonadati</taxon>
        <taxon>Pseudomonadota</taxon>
        <taxon>Gammaproteobacteria</taxon>
        <taxon>Alteromonadales</taxon>
        <taxon>Ferrimonadaceae</taxon>
        <taxon>Ferrimonas</taxon>
    </lineage>
</organism>
<reference evidence="4 5" key="1">
    <citation type="journal article" date="2010" name="Stand. Genomic Sci.">
        <title>Complete genome sequence of Ferrimonas balearica type strain (PAT).</title>
        <authorList>
            <person name="Nolan M."/>
            <person name="Sikorski J."/>
            <person name="Davenport K."/>
            <person name="Lucas S."/>
            <person name="Glavina Del Rio T."/>
            <person name="Tice H."/>
            <person name="Cheng J."/>
            <person name="Goodwin L."/>
            <person name="Pitluck S."/>
            <person name="Liolios K."/>
            <person name="Ivanova N."/>
            <person name="Mavromatis K."/>
            <person name="Ovchinnikova G."/>
            <person name="Pati A."/>
            <person name="Chen A."/>
            <person name="Palaniappan K."/>
            <person name="Land M."/>
            <person name="Hauser L."/>
            <person name="Chang Y."/>
            <person name="Jeffries C."/>
            <person name="Tapia R."/>
            <person name="Brettin T."/>
            <person name="Detter J."/>
            <person name="Han C."/>
            <person name="Yasawong M."/>
            <person name="Rohde M."/>
            <person name="Tindall B."/>
            <person name="Goker M."/>
            <person name="Woyke T."/>
            <person name="Bristow J."/>
            <person name="Eisen J."/>
            <person name="Markowitz V."/>
            <person name="Hugenholtz P."/>
            <person name="Kyrpides N."/>
            <person name="Klenk H."/>
            <person name="Lapidus A."/>
        </authorList>
    </citation>
    <scope>NUCLEOTIDE SEQUENCE [LARGE SCALE GENOMIC DNA]</scope>
    <source>
        <strain evidence="5">DSM 9799 / CCM 4581 / KCTC 23876 / PAT</strain>
    </source>
</reference>
<evidence type="ECO:0000256" key="2">
    <source>
        <dbReference type="PROSITE-ProRule" id="PRU00110"/>
    </source>
</evidence>
<dbReference type="RefSeq" id="WP_013345164.1">
    <property type="nucleotide sequence ID" value="NC_014541.1"/>
</dbReference>
<dbReference type="Proteomes" id="UP000006683">
    <property type="component" value="Chromosome"/>
</dbReference>
<keyword evidence="1" id="KW-0902">Two-component regulatory system</keyword>
<dbReference type="STRING" id="550540.Fbal_1654"/>
<protein>
    <submittedName>
        <fullName evidence="4">Hpt protein</fullName>
    </submittedName>
</protein>
<dbReference type="Gene3D" id="1.20.120.160">
    <property type="entry name" value="HPT domain"/>
    <property type="match status" value="1"/>
</dbReference>
<dbReference type="InterPro" id="IPR008207">
    <property type="entry name" value="Sig_transdc_His_kin_Hpt_dom"/>
</dbReference>
<gene>
    <name evidence="4" type="ordered locus">Fbal_1654</name>
</gene>
<keyword evidence="2" id="KW-0597">Phosphoprotein</keyword>
<proteinExistence type="predicted"/>
<dbReference type="InterPro" id="IPR036641">
    <property type="entry name" value="HPT_dom_sf"/>
</dbReference>
<sequence length="124" mass="14573">MTDRINVDYFYKEVCDSDYDFMLKTINGFNEYSLSILNTLRELSEPQNKDRQEAVQLIHMFCGSIGLLGFAEQAHELSQFENQLRQGTVQYDESLHNNVSRLVRAVSTELDKYLSIIKRRKDVW</sequence>
<dbReference type="GO" id="GO:0004672">
    <property type="term" value="F:protein kinase activity"/>
    <property type="evidence" value="ECO:0007669"/>
    <property type="project" value="UniProtKB-ARBA"/>
</dbReference>
<dbReference type="GeneID" id="67181862"/>
<evidence type="ECO:0000259" key="3">
    <source>
        <dbReference type="PROSITE" id="PS50894"/>
    </source>
</evidence>